<feature type="domain" description="Rhodanese" evidence="1">
    <location>
        <begin position="22"/>
        <end position="114"/>
    </location>
</feature>
<reference evidence="2 3" key="1">
    <citation type="submission" date="2019-01" db="EMBL/GenBank/DDBJ databases">
        <title>Insights into ecological role of a new deltaproteobacterial order Candidatus Sinidesulfobacterales (Sva0485) by metagenomics and metatranscriptomics.</title>
        <authorList>
            <person name="Tan S."/>
            <person name="Liu J."/>
            <person name="Fang Y."/>
            <person name="Hedlund B.P."/>
            <person name="Lian Z.H."/>
            <person name="Huang L.Y."/>
            <person name="Li J.T."/>
            <person name="Huang L.N."/>
            <person name="Li W.J."/>
            <person name="Jiang H.C."/>
            <person name="Dong H.L."/>
            <person name="Shu W.S."/>
        </authorList>
    </citation>
    <scope>NUCLEOTIDE SEQUENCE [LARGE SCALE GENOMIC DNA]</scope>
    <source>
        <strain evidence="2">AP3</strain>
    </source>
</reference>
<dbReference type="PROSITE" id="PS50206">
    <property type="entry name" value="RHODANESE_3"/>
    <property type="match status" value="1"/>
</dbReference>
<protein>
    <submittedName>
        <fullName evidence="2">Rhodanese-like domain-containing protein</fullName>
    </submittedName>
</protein>
<dbReference type="SUPFAM" id="SSF52821">
    <property type="entry name" value="Rhodanese/Cell cycle control phosphatase"/>
    <property type="match status" value="1"/>
</dbReference>
<dbReference type="AlphaFoldDB" id="A0A519BB00"/>
<dbReference type="Pfam" id="PF00581">
    <property type="entry name" value="Rhodanese"/>
    <property type="match status" value="1"/>
</dbReference>
<name>A0A519BB00_9DELT</name>
<dbReference type="SMART" id="SM00450">
    <property type="entry name" value="RHOD"/>
    <property type="match status" value="1"/>
</dbReference>
<dbReference type="EMBL" id="SGBD01000003">
    <property type="protein sequence ID" value="RZD14416.1"/>
    <property type="molecule type" value="Genomic_DNA"/>
</dbReference>
<accession>A0A519BB00</accession>
<dbReference type="CDD" id="cd00158">
    <property type="entry name" value="RHOD"/>
    <property type="match status" value="1"/>
</dbReference>
<dbReference type="InterPro" id="IPR050229">
    <property type="entry name" value="GlpE_sulfurtransferase"/>
</dbReference>
<evidence type="ECO:0000259" key="1">
    <source>
        <dbReference type="PROSITE" id="PS50206"/>
    </source>
</evidence>
<organism evidence="2 3">
    <name type="scientific">Candidatus Acidulodesulfobacterium ferriphilum</name>
    <dbReference type="NCBI Taxonomy" id="2597223"/>
    <lineage>
        <taxon>Bacteria</taxon>
        <taxon>Deltaproteobacteria</taxon>
        <taxon>Candidatus Acidulodesulfobacterales</taxon>
        <taxon>Candidatus Acidulodesulfobacterium</taxon>
    </lineage>
</organism>
<dbReference type="InterPro" id="IPR036873">
    <property type="entry name" value="Rhodanese-like_dom_sf"/>
</dbReference>
<gene>
    <name evidence="2" type="ORF">EVJ47_06815</name>
</gene>
<proteinExistence type="predicted"/>
<evidence type="ECO:0000313" key="2">
    <source>
        <dbReference type="EMBL" id="RZD14416.1"/>
    </source>
</evidence>
<evidence type="ECO:0000313" key="3">
    <source>
        <dbReference type="Proteomes" id="UP000320813"/>
    </source>
</evidence>
<dbReference type="Proteomes" id="UP000320813">
    <property type="component" value="Unassembled WGS sequence"/>
</dbReference>
<sequence length="114" mass="12867">MSEEIEQITPEEALKKISEEHTGGKALIIDVREPHEFNGNLGHIENAKLIPLRLLPLKIKELEHSKDKEIIAVCHSGARSYSACTMLKRHGFNKVHNLKGGMLLWKKNGLKSHI</sequence>
<dbReference type="InterPro" id="IPR001763">
    <property type="entry name" value="Rhodanese-like_dom"/>
</dbReference>
<dbReference type="PANTHER" id="PTHR43031:SF18">
    <property type="entry name" value="RHODANESE-RELATED SULFURTRANSFERASES"/>
    <property type="match status" value="1"/>
</dbReference>
<dbReference type="PANTHER" id="PTHR43031">
    <property type="entry name" value="FAD-DEPENDENT OXIDOREDUCTASE"/>
    <property type="match status" value="1"/>
</dbReference>
<dbReference type="Gene3D" id="3.40.250.10">
    <property type="entry name" value="Rhodanese-like domain"/>
    <property type="match status" value="1"/>
</dbReference>
<comment type="caution">
    <text evidence="2">The sequence shown here is derived from an EMBL/GenBank/DDBJ whole genome shotgun (WGS) entry which is preliminary data.</text>
</comment>